<dbReference type="FunFam" id="1.50.10.10:FF:000021">
    <property type="entry name" value="N-acylglucosamine 2-epimerase"/>
    <property type="match status" value="1"/>
</dbReference>
<organism evidence="3">
    <name type="scientific">marine metagenome</name>
    <dbReference type="NCBI Taxonomy" id="408172"/>
    <lineage>
        <taxon>unclassified sequences</taxon>
        <taxon>metagenomes</taxon>
        <taxon>ecological metagenomes</taxon>
    </lineage>
</organism>
<dbReference type="AlphaFoldDB" id="A0A381RXH5"/>
<dbReference type="GO" id="GO:0016853">
    <property type="term" value="F:isomerase activity"/>
    <property type="evidence" value="ECO:0007669"/>
    <property type="project" value="UniProtKB-KW"/>
</dbReference>
<evidence type="ECO:0008006" key="4">
    <source>
        <dbReference type="Google" id="ProtNLM"/>
    </source>
</evidence>
<reference evidence="3" key="1">
    <citation type="submission" date="2018-05" db="EMBL/GenBank/DDBJ databases">
        <authorList>
            <person name="Lanie J.A."/>
            <person name="Ng W.-L."/>
            <person name="Kazmierczak K.M."/>
            <person name="Andrzejewski T.M."/>
            <person name="Davidsen T.M."/>
            <person name="Wayne K.J."/>
            <person name="Tettelin H."/>
            <person name="Glass J.I."/>
            <person name="Rusch D."/>
            <person name="Podicherti R."/>
            <person name="Tsui H.-C.T."/>
            <person name="Winkler M.E."/>
        </authorList>
    </citation>
    <scope>NUCLEOTIDE SEQUENCE</scope>
</reference>
<dbReference type="Pfam" id="PF07221">
    <property type="entry name" value="GlcNAc_2-epim"/>
    <property type="match status" value="1"/>
</dbReference>
<dbReference type="InterPro" id="IPR010819">
    <property type="entry name" value="AGE/CE"/>
</dbReference>
<dbReference type="EMBL" id="UINC01002356">
    <property type="protein sequence ID" value="SUZ95799.1"/>
    <property type="molecule type" value="Genomic_DNA"/>
</dbReference>
<dbReference type="GO" id="GO:0005975">
    <property type="term" value="P:carbohydrate metabolic process"/>
    <property type="evidence" value="ECO:0007669"/>
    <property type="project" value="InterPro"/>
</dbReference>
<keyword evidence="2" id="KW-0413">Isomerase</keyword>
<sequence length="399" mass="46512">MSIDPHLSSTAGIEALKKVYRDGLLNDTLPFWIKHSVDRKYGGFTICLDRDGTVIDTDKGIWSQGRFTWLLSTIYSEVEKNPEWMELAKHGIDFIRKYGFDDDGRMFFSVTQSGKPLRKRRYIFSESFTVAAFAAYAKASGDAQAKEDALSVFRLMQRYLSEPGLLPPKLIPETRSMKGLAVPMIMIVTAQILREVLDDPQELNQVIDDSISEIERDFMKPEFKAVLESVAPNGDFSDHFDGRMLCPGHAIEAAWFILKESVYRNHDSRLRQLGLTILDWMLEWGWDQEYGGILYYRDVKGLPVQEYWQDMKFWWPHNEAIIATLLAYTLTHDEKYALWHKRVHDWAYEHFPDPEHGEWFGYLHRDGRVSVTLKGNLWKGPFHLPRMQLECWKLLESFL</sequence>
<dbReference type="InterPro" id="IPR008928">
    <property type="entry name" value="6-hairpin_glycosidase_sf"/>
</dbReference>
<evidence type="ECO:0000256" key="2">
    <source>
        <dbReference type="ARBA" id="ARBA00023235"/>
    </source>
</evidence>
<protein>
    <recommendedName>
        <fullName evidence="4">N-acylglucosamine 2-epimerase</fullName>
    </recommendedName>
</protein>
<dbReference type="InterPro" id="IPR012341">
    <property type="entry name" value="6hp_glycosidase-like_sf"/>
</dbReference>
<name>A0A381RXH5_9ZZZZ</name>
<evidence type="ECO:0000313" key="3">
    <source>
        <dbReference type="EMBL" id="SUZ95799.1"/>
    </source>
</evidence>
<accession>A0A381RXH5</accession>
<proteinExistence type="inferred from homology"/>
<dbReference type="SUPFAM" id="SSF48208">
    <property type="entry name" value="Six-hairpin glycosidases"/>
    <property type="match status" value="1"/>
</dbReference>
<comment type="similarity">
    <text evidence="1">Belongs to the N-acylglucosamine 2-epimerase family.</text>
</comment>
<evidence type="ECO:0000256" key="1">
    <source>
        <dbReference type="ARBA" id="ARBA00008558"/>
    </source>
</evidence>
<dbReference type="PANTHER" id="PTHR15108">
    <property type="entry name" value="N-ACYLGLUCOSAMINE-2-EPIMERASE"/>
    <property type="match status" value="1"/>
</dbReference>
<dbReference type="Gene3D" id="1.50.10.10">
    <property type="match status" value="1"/>
</dbReference>
<gene>
    <name evidence="3" type="ORF">METZ01_LOCUS48653</name>
</gene>